<dbReference type="InterPro" id="IPR011006">
    <property type="entry name" value="CheY-like_superfamily"/>
</dbReference>
<dbReference type="InterPro" id="IPR001789">
    <property type="entry name" value="Sig_transdc_resp-reg_receiver"/>
</dbReference>
<proteinExistence type="predicted"/>
<reference evidence="4 5" key="1">
    <citation type="submission" date="2020-07" db="EMBL/GenBank/DDBJ databases">
        <title>Novel species isolated from subtropical streams in China.</title>
        <authorList>
            <person name="Lu H."/>
        </authorList>
    </citation>
    <scope>NUCLEOTIDE SEQUENCE [LARGE SCALE GENOMIC DNA]</scope>
    <source>
        <strain evidence="4 5">LX47W</strain>
    </source>
</reference>
<evidence type="ECO:0000313" key="5">
    <source>
        <dbReference type="Proteomes" id="UP000573499"/>
    </source>
</evidence>
<gene>
    <name evidence="4" type="ORF">H3H39_16445</name>
</gene>
<dbReference type="EMBL" id="JACEZU010000008">
    <property type="protein sequence ID" value="MBA5688635.1"/>
    <property type="molecule type" value="Genomic_DNA"/>
</dbReference>
<feature type="modified residue" description="4-aspartylphosphate" evidence="2">
    <location>
        <position position="56"/>
    </location>
</feature>
<dbReference type="PROSITE" id="PS50110">
    <property type="entry name" value="RESPONSE_REGULATORY"/>
    <property type="match status" value="1"/>
</dbReference>
<keyword evidence="5" id="KW-1185">Reference proteome</keyword>
<dbReference type="Proteomes" id="UP000573499">
    <property type="component" value="Unassembled WGS sequence"/>
</dbReference>
<dbReference type="Pfam" id="PF00072">
    <property type="entry name" value="Response_reg"/>
    <property type="match status" value="1"/>
</dbReference>
<organism evidence="4 5">
    <name type="scientific">Rugamonas apoptosis</name>
    <dbReference type="NCBI Taxonomy" id="2758570"/>
    <lineage>
        <taxon>Bacteria</taxon>
        <taxon>Pseudomonadati</taxon>
        <taxon>Pseudomonadota</taxon>
        <taxon>Betaproteobacteria</taxon>
        <taxon>Burkholderiales</taxon>
        <taxon>Oxalobacteraceae</taxon>
        <taxon>Telluria group</taxon>
        <taxon>Rugamonas</taxon>
    </lineage>
</organism>
<feature type="domain" description="Response regulatory" evidence="3">
    <location>
        <begin position="7"/>
        <end position="121"/>
    </location>
</feature>
<dbReference type="PANTHER" id="PTHR44591">
    <property type="entry name" value="STRESS RESPONSE REGULATOR PROTEIN 1"/>
    <property type="match status" value="1"/>
</dbReference>
<comment type="caution">
    <text evidence="4">The sequence shown here is derived from an EMBL/GenBank/DDBJ whole genome shotgun (WGS) entry which is preliminary data.</text>
</comment>
<dbReference type="InterPro" id="IPR050595">
    <property type="entry name" value="Bact_response_regulator"/>
</dbReference>
<protein>
    <submittedName>
        <fullName evidence="4">Response regulator</fullName>
    </submittedName>
</protein>
<evidence type="ECO:0000256" key="1">
    <source>
        <dbReference type="ARBA" id="ARBA00022553"/>
    </source>
</evidence>
<dbReference type="RefSeq" id="WP_182154485.1">
    <property type="nucleotide sequence ID" value="NZ_JACEZU010000008.1"/>
</dbReference>
<evidence type="ECO:0000256" key="2">
    <source>
        <dbReference type="PROSITE-ProRule" id="PRU00169"/>
    </source>
</evidence>
<accession>A0A7W2ILB4</accession>
<keyword evidence="1 2" id="KW-0597">Phosphoprotein</keyword>
<dbReference type="SUPFAM" id="SSF52172">
    <property type="entry name" value="CheY-like"/>
    <property type="match status" value="1"/>
</dbReference>
<evidence type="ECO:0000313" key="4">
    <source>
        <dbReference type="EMBL" id="MBA5688635.1"/>
    </source>
</evidence>
<dbReference type="AlphaFoldDB" id="A0A7W2ILB4"/>
<name>A0A7W2ILB4_9BURK</name>
<dbReference type="SMART" id="SM00448">
    <property type="entry name" value="REC"/>
    <property type="match status" value="1"/>
</dbReference>
<dbReference type="PANTHER" id="PTHR44591:SF3">
    <property type="entry name" value="RESPONSE REGULATORY DOMAIN-CONTAINING PROTEIN"/>
    <property type="match status" value="1"/>
</dbReference>
<dbReference type="GO" id="GO:0000160">
    <property type="term" value="P:phosphorelay signal transduction system"/>
    <property type="evidence" value="ECO:0007669"/>
    <property type="project" value="InterPro"/>
</dbReference>
<evidence type="ECO:0000259" key="3">
    <source>
        <dbReference type="PROSITE" id="PS50110"/>
    </source>
</evidence>
<dbReference type="Gene3D" id="3.40.50.2300">
    <property type="match status" value="1"/>
</dbReference>
<sequence length="130" mass="13928">MTGAQTVVAIVENDAALLKALERLLRASGYGSRLYASAEQYLDRNQVDAVACLILDIDLGGISGIELQQRLVAQGVAPPIIFITSQIDAASQERAQALGCLAYLRKPFTSSDLLGALQTVDRLYQRPPGP</sequence>